<evidence type="ECO:0000256" key="2">
    <source>
        <dbReference type="ARBA" id="ARBA00022801"/>
    </source>
</evidence>
<reference evidence="4 5" key="1">
    <citation type="submission" date="2013-05" db="EMBL/GenBank/DDBJ databases">
        <title>Complete genome sequence of the lipase-producing bacterium Photobacterium gaetbulicola Gung47.</title>
        <authorList>
            <person name="Kim Y.-O."/>
        </authorList>
    </citation>
    <scope>NUCLEOTIDE SEQUENCE [LARGE SCALE GENOMIC DNA]</scope>
    <source>
        <strain evidence="4 5">Gung47</strain>
    </source>
</reference>
<accession>A0A0C5WX89</accession>
<dbReference type="InterPro" id="IPR043423">
    <property type="entry name" value="FrsA"/>
</dbReference>
<dbReference type="KEGG" id="pgb:H744_2c2993"/>
<dbReference type="GO" id="GO:0106435">
    <property type="term" value="F:carboxylesterase activity"/>
    <property type="evidence" value="ECO:0007669"/>
    <property type="project" value="UniProtKB-EC"/>
</dbReference>
<dbReference type="Gene3D" id="3.40.50.1820">
    <property type="entry name" value="alpha/beta hydrolase"/>
    <property type="match status" value="1"/>
</dbReference>
<dbReference type="Proteomes" id="UP000032303">
    <property type="component" value="Chromosome 2"/>
</dbReference>
<comment type="function">
    <text evidence="3">Catalyzes the hydrolysis of esters.</text>
</comment>
<gene>
    <name evidence="3" type="primary">frsA</name>
    <name evidence="4" type="ORF">H744_2c2993</name>
</gene>
<dbReference type="InterPro" id="IPR010520">
    <property type="entry name" value="FrsA-like"/>
</dbReference>
<comment type="catalytic activity">
    <reaction evidence="3">
        <text>a carboxylic ester + H2O = an alcohol + a carboxylate + H(+)</text>
        <dbReference type="Rhea" id="RHEA:21164"/>
        <dbReference type="ChEBI" id="CHEBI:15377"/>
        <dbReference type="ChEBI" id="CHEBI:15378"/>
        <dbReference type="ChEBI" id="CHEBI:29067"/>
        <dbReference type="ChEBI" id="CHEBI:30879"/>
        <dbReference type="ChEBI" id="CHEBI:33308"/>
        <dbReference type="EC" id="3.1.1.1"/>
    </reaction>
</comment>
<dbReference type="EC" id="3.1.1.1" evidence="3"/>
<evidence type="ECO:0000256" key="3">
    <source>
        <dbReference type="HAMAP-Rule" id="MF_01063"/>
    </source>
</evidence>
<dbReference type="PANTHER" id="PTHR22946:SF4">
    <property type="entry name" value="ESTERASE FRSA"/>
    <property type="match status" value="1"/>
</dbReference>
<dbReference type="HAMAP" id="MF_01063">
    <property type="entry name" value="FrsA"/>
    <property type="match status" value="1"/>
</dbReference>
<dbReference type="AlphaFoldDB" id="A0A0C5WX89"/>
<keyword evidence="2 3" id="KW-0378">Hydrolase</keyword>
<dbReference type="Pfam" id="PF06500">
    <property type="entry name" value="FrsA-like"/>
    <property type="match status" value="1"/>
</dbReference>
<proteinExistence type="inferred from homology"/>
<dbReference type="PATRIC" id="fig|658445.3.peg.5050"/>
<dbReference type="InterPro" id="IPR029058">
    <property type="entry name" value="AB_hydrolase_fold"/>
</dbReference>
<keyword evidence="5" id="KW-1185">Reference proteome</keyword>
<dbReference type="SUPFAM" id="SSF53474">
    <property type="entry name" value="alpha/beta-Hydrolases"/>
    <property type="match status" value="1"/>
</dbReference>
<sequence>MCVQTEMEQNVSEPSKTNLSEKLFAPRQTSKETSSLVKLAHVVDAPIHSALDGDTEIGWYRVMRRPQWIWQGIDPIELEAILARIANSEAPRTRDDLLDTVIGYKPGNWVYEWCQSGAMYHKAARALLEQGEKEKAAEQLITASMYYSIGAYPHLKGDDLAAQAELQANQAYRDAMDSLPHQMRTIDVKYENKTFQAFIHLPRTDKLLPTVIVSGGLDMLQSDLLRLYQKYFGPAGFAMITLDMPSVGHSSHWSLTEDTSRLHQALLQQVKDVPWVDHTRIAMLGLRFGGNAAIRLGFLEPTRLKTCVSIGGIIHSGLADPKRLDAMPRMYLDMIASRLGKNGVSKTSLLSHLPAWSLKNQGLLGRRKIDLPMLGIGLKSDPVCSEFDNQLIAMSSRGGKAVTLPDKPLHDGYHRAMTTVVDWLKEKLAE</sequence>
<dbReference type="PANTHER" id="PTHR22946">
    <property type="entry name" value="DIENELACTONE HYDROLASE DOMAIN-CONTAINING PROTEIN-RELATED"/>
    <property type="match status" value="1"/>
</dbReference>
<organism evidence="4 5">
    <name type="scientific">Photobacterium gaetbulicola Gung47</name>
    <dbReference type="NCBI Taxonomy" id="658445"/>
    <lineage>
        <taxon>Bacteria</taxon>
        <taxon>Pseudomonadati</taxon>
        <taxon>Pseudomonadota</taxon>
        <taxon>Gammaproteobacteria</taxon>
        <taxon>Vibrionales</taxon>
        <taxon>Vibrionaceae</taxon>
        <taxon>Photobacterium</taxon>
    </lineage>
</organism>
<evidence type="ECO:0000313" key="4">
    <source>
        <dbReference type="EMBL" id="AJR09644.1"/>
    </source>
</evidence>
<dbReference type="STRING" id="658445.H744_2c2993"/>
<dbReference type="EMBL" id="CP005974">
    <property type="protein sequence ID" value="AJR09644.1"/>
    <property type="molecule type" value="Genomic_DNA"/>
</dbReference>
<dbReference type="HOGENOM" id="CLU_036819_0_0_6"/>
<dbReference type="InterPro" id="IPR050261">
    <property type="entry name" value="FrsA_esterase"/>
</dbReference>
<comment type="similarity">
    <text evidence="3">Belongs to the FrsA family.</text>
</comment>
<protein>
    <recommendedName>
        <fullName evidence="3">Esterase FrsA</fullName>
        <ecNumber evidence="3">3.1.1.1</ecNumber>
    </recommendedName>
</protein>
<evidence type="ECO:0000256" key="1">
    <source>
        <dbReference type="ARBA" id="ARBA00022487"/>
    </source>
</evidence>
<dbReference type="NCBIfam" id="NF003460">
    <property type="entry name" value="PRK05077.1"/>
    <property type="match status" value="1"/>
</dbReference>
<keyword evidence="1 3" id="KW-0719">Serine esterase</keyword>
<evidence type="ECO:0000313" key="5">
    <source>
        <dbReference type="Proteomes" id="UP000032303"/>
    </source>
</evidence>
<name>A0A0C5WX89_9GAMM</name>